<reference evidence="1 2" key="1">
    <citation type="submission" date="2016-10" db="EMBL/GenBank/DDBJ databases">
        <authorList>
            <person name="Varghese N."/>
            <person name="Submissions S."/>
        </authorList>
    </citation>
    <scope>NUCLEOTIDE SEQUENCE [LARGE SCALE GENOMIC DNA]</scope>
    <source>
        <strain evidence="1 2">BS2981</strain>
    </source>
</reference>
<organism evidence="1 2">
    <name type="scientific">Pseudomonas cedrina</name>
    <dbReference type="NCBI Taxonomy" id="651740"/>
    <lineage>
        <taxon>Bacteria</taxon>
        <taxon>Pseudomonadati</taxon>
        <taxon>Pseudomonadota</taxon>
        <taxon>Gammaproteobacteria</taxon>
        <taxon>Pseudomonadales</taxon>
        <taxon>Pseudomonadaceae</taxon>
        <taxon>Pseudomonas</taxon>
    </lineage>
</organism>
<evidence type="ECO:0000313" key="1">
    <source>
        <dbReference type="EMBL" id="SDT55488.1"/>
    </source>
</evidence>
<gene>
    <name evidence="1" type="ORF">SAMN04490182_5386</name>
</gene>
<accession>A0ABY0V255</accession>
<keyword evidence="2" id="KW-1185">Reference proteome</keyword>
<name>A0ABY0V255_PSECE</name>
<evidence type="ECO:0008006" key="3">
    <source>
        <dbReference type="Google" id="ProtNLM"/>
    </source>
</evidence>
<dbReference type="EMBL" id="LT629753">
    <property type="protein sequence ID" value="SDT55488.1"/>
    <property type="molecule type" value="Genomic_DNA"/>
</dbReference>
<proteinExistence type="predicted"/>
<dbReference type="Proteomes" id="UP000199576">
    <property type="component" value="Chromosome I"/>
</dbReference>
<sequence>MSLIYISDTNIWIDFRNAGLLEQDVQIAFHPLLYRFCSL</sequence>
<evidence type="ECO:0000313" key="2">
    <source>
        <dbReference type="Proteomes" id="UP000199576"/>
    </source>
</evidence>
<protein>
    <recommendedName>
        <fullName evidence="3">PIN domain-containing protein</fullName>
    </recommendedName>
</protein>